<dbReference type="Proteomes" id="UP001375240">
    <property type="component" value="Unassembled WGS sequence"/>
</dbReference>
<name>A0AAV9UL09_9PEZI</name>
<comment type="caution">
    <text evidence="2">The sequence shown here is derived from an EMBL/GenBank/DDBJ whole genome shotgun (WGS) entry which is preliminary data.</text>
</comment>
<evidence type="ECO:0000256" key="1">
    <source>
        <dbReference type="SAM" id="Coils"/>
    </source>
</evidence>
<evidence type="ECO:0000313" key="2">
    <source>
        <dbReference type="EMBL" id="KAK6341565.1"/>
    </source>
</evidence>
<reference evidence="2 3" key="1">
    <citation type="submission" date="2019-10" db="EMBL/GenBank/DDBJ databases">
        <authorList>
            <person name="Palmer J.M."/>
        </authorList>
    </citation>
    <scope>NUCLEOTIDE SEQUENCE [LARGE SCALE GENOMIC DNA]</scope>
    <source>
        <strain evidence="2 3">TWF696</strain>
    </source>
</reference>
<keyword evidence="1" id="KW-0175">Coiled coil</keyword>
<sequence length="168" mass="18365">MFLGSQYKALQASRDRLSEQLARLTEDSKHLRCENAQLHNQCDVWEQFAINRDVELASLLGVLNNIIDELPDAYDPSQLKVIKAALVALAAKFEVLIVSVNGAQAQEGHDGEIENDTQVDRAGSDVEVESVVELHTEPNESGQAGLEVDVDGALQAKFVASNTQQIPK</sequence>
<feature type="coiled-coil region" evidence="1">
    <location>
        <begin position="7"/>
        <end position="41"/>
    </location>
</feature>
<accession>A0AAV9UL09</accession>
<dbReference type="AlphaFoldDB" id="A0AAV9UL09"/>
<evidence type="ECO:0000313" key="3">
    <source>
        <dbReference type="Proteomes" id="UP001375240"/>
    </source>
</evidence>
<organism evidence="2 3">
    <name type="scientific">Orbilia brochopaga</name>
    <dbReference type="NCBI Taxonomy" id="3140254"/>
    <lineage>
        <taxon>Eukaryota</taxon>
        <taxon>Fungi</taxon>
        <taxon>Dikarya</taxon>
        <taxon>Ascomycota</taxon>
        <taxon>Pezizomycotina</taxon>
        <taxon>Orbiliomycetes</taxon>
        <taxon>Orbiliales</taxon>
        <taxon>Orbiliaceae</taxon>
        <taxon>Orbilia</taxon>
    </lineage>
</organism>
<gene>
    <name evidence="2" type="ORF">TWF696_008637</name>
</gene>
<dbReference type="EMBL" id="JAVHNQ010000007">
    <property type="protein sequence ID" value="KAK6341565.1"/>
    <property type="molecule type" value="Genomic_DNA"/>
</dbReference>
<protein>
    <submittedName>
        <fullName evidence="2">Uncharacterized protein</fullName>
    </submittedName>
</protein>
<keyword evidence="3" id="KW-1185">Reference proteome</keyword>
<proteinExistence type="predicted"/>